<evidence type="ECO:0000313" key="1">
    <source>
        <dbReference type="EMBL" id="GGK90092.1"/>
    </source>
</evidence>
<accession>A0AA37BLX3</accession>
<dbReference type="RefSeq" id="WP_191897499.1">
    <property type="nucleotide sequence ID" value="NZ_BMQD01000023.1"/>
</dbReference>
<reference evidence="1" key="2">
    <citation type="submission" date="2022-09" db="EMBL/GenBank/DDBJ databases">
        <authorList>
            <person name="Sun Q."/>
            <person name="Ohkuma M."/>
        </authorList>
    </citation>
    <scope>NUCLEOTIDE SEQUENCE</scope>
    <source>
        <strain evidence="1">JCM 3093</strain>
    </source>
</reference>
<organism evidence="1 2">
    <name type="scientific">Planomonospora parontospora</name>
    <dbReference type="NCBI Taxonomy" id="58119"/>
    <lineage>
        <taxon>Bacteria</taxon>
        <taxon>Bacillati</taxon>
        <taxon>Actinomycetota</taxon>
        <taxon>Actinomycetes</taxon>
        <taxon>Streptosporangiales</taxon>
        <taxon>Streptosporangiaceae</taxon>
        <taxon>Planomonospora</taxon>
    </lineage>
</organism>
<name>A0AA37BLX3_9ACTN</name>
<proteinExistence type="predicted"/>
<dbReference type="AlphaFoldDB" id="A0AA37BLX3"/>
<evidence type="ECO:0000313" key="2">
    <source>
        <dbReference type="Proteomes" id="UP000627984"/>
    </source>
</evidence>
<sequence length="56" mass="6461">MAEQQPLNVSYEQIIEGLRRRIGDLTYENVLLGTAVDQLQERITELTGDDRMNNCH</sequence>
<reference evidence="1" key="1">
    <citation type="journal article" date="2014" name="Int. J. Syst. Evol. Microbiol.">
        <title>Complete genome sequence of Corynebacterium casei LMG S-19264T (=DSM 44701T), isolated from a smear-ripened cheese.</title>
        <authorList>
            <consortium name="US DOE Joint Genome Institute (JGI-PGF)"/>
            <person name="Walter F."/>
            <person name="Albersmeier A."/>
            <person name="Kalinowski J."/>
            <person name="Ruckert C."/>
        </authorList>
    </citation>
    <scope>NUCLEOTIDE SEQUENCE</scope>
    <source>
        <strain evidence="1">JCM 3093</strain>
    </source>
</reference>
<protein>
    <submittedName>
        <fullName evidence="1">Uncharacterized protein</fullName>
    </submittedName>
</protein>
<comment type="caution">
    <text evidence="1">The sequence shown here is derived from an EMBL/GenBank/DDBJ whole genome shotgun (WGS) entry which is preliminary data.</text>
</comment>
<dbReference type="Proteomes" id="UP000627984">
    <property type="component" value="Unassembled WGS sequence"/>
</dbReference>
<gene>
    <name evidence="1" type="ORF">GCM10010126_56950</name>
</gene>
<dbReference type="EMBL" id="BMQD01000023">
    <property type="protein sequence ID" value="GGK90092.1"/>
    <property type="molecule type" value="Genomic_DNA"/>
</dbReference>